<evidence type="ECO:0000259" key="1">
    <source>
        <dbReference type="Pfam" id="PF12937"/>
    </source>
</evidence>
<name>A0A8H5LQY1_9AGAR</name>
<dbReference type="InterPro" id="IPR001810">
    <property type="entry name" value="F-box_dom"/>
</dbReference>
<reference evidence="2 3" key="1">
    <citation type="journal article" date="2020" name="ISME J.">
        <title>Uncovering the hidden diversity of litter-decomposition mechanisms in mushroom-forming fungi.</title>
        <authorList>
            <person name="Floudas D."/>
            <person name="Bentzer J."/>
            <person name="Ahren D."/>
            <person name="Johansson T."/>
            <person name="Persson P."/>
            <person name="Tunlid A."/>
        </authorList>
    </citation>
    <scope>NUCLEOTIDE SEQUENCE [LARGE SCALE GENOMIC DNA]</scope>
    <source>
        <strain evidence="2 3">CBS 291.85</strain>
    </source>
</reference>
<sequence>MAAEPVFPYEIIFHILSFLDYPEHGHDPLYRCSLVNWQLNRAASKLLYESVTFHRTKQLNLMTLDLKDDGLPDQRSPWTSALLPHNSPFVKHLQVSGVLNMRHPPKNRLPEALQTAIKTFINLSSVRFTPDQCYEDTFTEALKLLCECPSLRSVHLGGSWLDEKRAPILTELKGLQKVTIISPSRAVLDLFPRLLGQLSDELVELHLLDNCGSITPGVLRAFLPSLQGIRSFSLGLSYSITDDDLFDAVNQLPCLEDLELFYYYQQRSPITAPTLPRLRSFAVTLKEHPTSPQMLESLSKWIRKFVSSSSIEQLLIREERWFLDHKVLNFDSLVYHLTAKHSSTLRVLNMQHMFISVKAQKALFAKCKELEVLCYTSGKTSLSQFKNLAHGLPKLHSVALYTEHVGKLLGSNVTDEGATEILRSAPSLRTVIIDGWSWQGHWTTDDAGDVKLEAKQYHRSHSRYPVYWKRRMLF</sequence>
<dbReference type="EMBL" id="JAACJM010000021">
    <property type="protein sequence ID" value="KAF5366725.1"/>
    <property type="molecule type" value="Genomic_DNA"/>
</dbReference>
<dbReference type="InterPro" id="IPR036047">
    <property type="entry name" value="F-box-like_dom_sf"/>
</dbReference>
<evidence type="ECO:0000313" key="2">
    <source>
        <dbReference type="EMBL" id="KAF5366725.1"/>
    </source>
</evidence>
<comment type="caution">
    <text evidence="2">The sequence shown here is derived from an EMBL/GenBank/DDBJ whole genome shotgun (WGS) entry which is preliminary data.</text>
</comment>
<dbReference type="SUPFAM" id="SSF81383">
    <property type="entry name" value="F-box domain"/>
    <property type="match status" value="1"/>
</dbReference>
<dbReference type="AlphaFoldDB" id="A0A8H5LQY1"/>
<dbReference type="OrthoDB" id="3264508at2759"/>
<dbReference type="Gene3D" id="3.80.10.10">
    <property type="entry name" value="Ribonuclease Inhibitor"/>
    <property type="match status" value="1"/>
</dbReference>
<organism evidence="2 3">
    <name type="scientific">Tetrapyrgos nigripes</name>
    <dbReference type="NCBI Taxonomy" id="182062"/>
    <lineage>
        <taxon>Eukaryota</taxon>
        <taxon>Fungi</taxon>
        <taxon>Dikarya</taxon>
        <taxon>Basidiomycota</taxon>
        <taxon>Agaricomycotina</taxon>
        <taxon>Agaricomycetes</taxon>
        <taxon>Agaricomycetidae</taxon>
        <taxon>Agaricales</taxon>
        <taxon>Marasmiineae</taxon>
        <taxon>Marasmiaceae</taxon>
        <taxon>Tetrapyrgos</taxon>
    </lineage>
</organism>
<accession>A0A8H5LQY1</accession>
<proteinExistence type="predicted"/>
<dbReference type="Proteomes" id="UP000559256">
    <property type="component" value="Unassembled WGS sequence"/>
</dbReference>
<gene>
    <name evidence="2" type="ORF">D9758_006577</name>
</gene>
<dbReference type="InterPro" id="IPR032675">
    <property type="entry name" value="LRR_dom_sf"/>
</dbReference>
<keyword evidence="3" id="KW-1185">Reference proteome</keyword>
<protein>
    <recommendedName>
        <fullName evidence="1">F-box domain-containing protein</fullName>
    </recommendedName>
</protein>
<dbReference type="Pfam" id="PF12937">
    <property type="entry name" value="F-box-like"/>
    <property type="match status" value="1"/>
</dbReference>
<feature type="domain" description="F-box" evidence="1">
    <location>
        <begin position="8"/>
        <end position="53"/>
    </location>
</feature>
<evidence type="ECO:0000313" key="3">
    <source>
        <dbReference type="Proteomes" id="UP000559256"/>
    </source>
</evidence>
<dbReference type="SUPFAM" id="SSF52047">
    <property type="entry name" value="RNI-like"/>
    <property type="match status" value="1"/>
</dbReference>